<organism evidence="2 3">
    <name type="scientific">Antribacter soli</name>
    <dbReference type="NCBI Taxonomy" id="2910976"/>
    <lineage>
        <taxon>Bacteria</taxon>
        <taxon>Bacillati</taxon>
        <taxon>Actinomycetota</taxon>
        <taxon>Actinomycetes</taxon>
        <taxon>Micrococcales</taxon>
        <taxon>Promicromonosporaceae</taxon>
        <taxon>Antribacter</taxon>
    </lineage>
</organism>
<dbReference type="AlphaFoldDB" id="A0AA41U829"/>
<protein>
    <submittedName>
        <fullName evidence="2">Uncharacterized protein</fullName>
    </submittedName>
</protein>
<sequence length="114" mass="11026">MPELCATVTVFAGVLSSTCSGPAGPAAAPARTQKPAITNPSGAVAWADDDRWFSSTRASAAGQSPASGTMVSAAAGAANPPIPAASPASRARDAATAAPLTTVFSFGMGDAPAH</sequence>
<keyword evidence="3" id="KW-1185">Reference proteome</keyword>
<dbReference type="RefSeq" id="WP_236087762.1">
    <property type="nucleotide sequence ID" value="NZ_JAKGSG010000012.1"/>
</dbReference>
<feature type="compositionally biased region" description="Polar residues" evidence="1">
    <location>
        <begin position="56"/>
        <end position="70"/>
    </location>
</feature>
<evidence type="ECO:0000256" key="1">
    <source>
        <dbReference type="SAM" id="MobiDB-lite"/>
    </source>
</evidence>
<dbReference type="Proteomes" id="UP001165405">
    <property type="component" value="Unassembled WGS sequence"/>
</dbReference>
<accession>A0AA41U829</accession>
<reference evidence="2" key="1">
    <citation type="submission" date="2022-01" db="EMBL/GenBank/DDBJ databases">
        <title>Antribacter sp. nov., isolated from Guizhou of China.</title>
        <authorList>
            <person name="Chengliang C."/>
            <person name="Ya Z."/>
        </authorList>
    </citation>
    <scope>NUCLEOTIDE SEQUENCE</scope>
    <source>
        <strain evidence="2">KLBMP 9083</strain>
    </source>
</reference>
<dbReference type="EMBL" id="JAKGSG010000012">
    <property type="protein sequence ID" value="MCF4120047.1"/>
    <property type="molecule type" value="Genomic_DNA"/>
</dbReference>
<feature type="compositionally biased region" description="Low complexity" evidence="1">
    <location>
        <begin position="21"/>
        <end position="30"/>
    </location>
</feature>
<gene>
    <name evidence="2" type="ORF">L1785_03565</name>
</gene>
<proteinExistence type="predicted"/>
<feature type="region of interest" description="Disordered" evidence="1">
    <location>
        <begin position="56"/>
        <end position="93"/>
    </location>
</feature>
<comment type="caution">
    <text evidence="2">The sequence shown here is derived from an EMBL/GenBank/DDBJ whole genome shotgun (WGS) entry which is preliminary data.</text>
</comment>
<evidence type="ECO:0000313" key="3">
    <source>
        <dbReference type="Proteomes" id="UP001165405"/>
    </source>
</evidence>
<feature type="region of interest" description="Disordered" evidence="1">
    <location>
        <begin position="20"/>
        <end position="41"/>
    </location>
</feature>
<evidence type="ECO:0000313" key="2">
    <source>
        <dbReference type="EMBL" id="MCF4120047.1"/>
    </source>
</evidence>
<name>A0AA41U829_9MICO</name>
<feature type="compositionally biased region" description="Low complexity" evidence="1">
    <location>
        <begin position="72"/>
        <end position="93"/>
    </location>
</feature>